<evidence type="ECO:0000256" key="13">
    <source>
        <dbReference type="SAM" id="MobiDB-lite"/>
    </source>
</evidence>
<keyword evidence="5" id="KW-0597">Phosphoprotein</keyword>
<protein>
    <recommendedName>
        <fullName evidence="11">Forkhead box protein O</fullName>
    </recommendedName>
</protein>
<feature type="DNA-binding region" description="Fork-head" evidence="12">
    <location>
        <begin position="616"/>
        <end position="709"/>
    </location>
</feature>
<dbReference type="GO" id="GO:0042594">
    <property type="term" value="P:response to starvation"/>
    <property type="evidence" value="ECO:0007669"/>
    <property type="project" value="UniProtKB-ARBA"/>
</dbReference>
<dbReference type="Pfam" id="PF00250">
    <property type="entry name" value="Forkhead"/>
    <property type="match status" value="1"/>
</dbReference>
<dbReference type="PRINTS" id="PR00053">
    <property type="entry name" value="FORKHEAD"/>
</dbReference>
<dbReference type="AlphaFoldDB" id="A0ABD2IKP1"/>
<dbReference type="InterPro" id="IPR030456">
    <property type="entry name" value="TF_fork_head_CS_2"/>
</dbReference>
<feature type="compositionally biased region" description="Low complexity" evidence="13">
    <location>
        <begin position="114"/>
        <end position="133"/>
    </location>
</feature>
<keyword evidence="6" id="KW-0341">Growth regulation</keyword>
<dbReference type="GO" id="GO:0003677">
    <property type="term" value="F:DNA binding"/>
    <property type="evidence" value="ECO:0007669"/>
    <property type="project" value="UniProtKB-UniRule"/>
</dbReference>
<feature type="region of interest" description="Disordered" evidence="13">
    <location>
        <begin position="105"/>
        <end position="138"/>
    </location>
</feature>
<feature type="region of interest" description="Disordered" evidence="13">
    <location>
        <begin position="308"/>
        <end position="332"/>
    </location>
</feature>
<evidence type="ECO:0000313" key="15">
    <source>
        <dbReference type="EMBL" id="KAL3078602.1"/>
    </source>
</evidence>
<keyword evidence="16" id="KW-1185">Reference proteome</keyword>
<evidence type="ECO:0000259" key="14">
    <source>
        <dbReference type="PROSITE" id="PS50039"/>
    </source>
</evidence>
<keyword evidence="7" id="KW-0805">Transcription regulation</keyword>
<evidence type="ECO:0000256" key="4">
    <source>
        <dbReference type="ARBA" id="ARBA00022490"/>
    </source>
</evidence>
<feature type="region of interest" description="Disordered" evidence="13">
    <location>
        <begin position="801"/>
        <end position="821"/>
    </location>
</feature>
<dbReference type="InterPro" id="IPR036390">
    <property type="entry name" value="WH_DNA-bd_sf"/>
</dbReference>
<evidence type="ECO:0000256" key="1">
    <source>
        <dbReference type="ARBA" id="ARBA00004123"/>
    </source>
</evidence>
<feature type="compositionally biased region" description="Low complexity" evidence="13">
    <location>
        <begin position="17"/>
        <end position="28"/>
    </location>
</feature>
<dbReference type="CDD" id="cd20032">
    <property type="entry name" value="FH_FOXO"/>
    <property type="match status" value="1"/>
</dbReference>
<feature type="compositionally biased region" description="Low complexity" evidence="13">
    <location>
        <begin position="505"/>
        <end position="520"/>
    </location>
</feature>
<evidence type="ECO:0000256" key="5">
    <source>
        <dbReference type="ARBA" id="ARBA00022553"/>
    </source>
</evidence>
<comment type="subcellular location">
    <subcellularLocation>
        <location evidence="2">Cytoplasm</location>
    </subcellularLocation>
    <subcellularLocation>
        <location evidence="1 12">Nucleus</location>
    </subcellularLocation>
</comment>
<reference evidence="15 16" key="1">
    <citation type="submission" date="2024-10" db="EMBL/GenBank/DDBJ databases">
        <authorList>
            <person name="Kim D."/>
        </authorList>
    </citation>
    <scope>NUCLEOTIDE SEQUENCE [LARGE SCALE GENOMIC DNA]</scope>
    <source>
        <strain evidence="15">BH-2024</strain>
    </source>
</reference>
<dbReference type="Proteomes" id="UP001620626">
    <property type="component" value="Unassembled WGS sequence"/>
</dbReference>
<gene>
    <name evidence="15" type="ORF">niasHT_035085</name>
</gene>
<evidence type="ECO:0000256" key="2">
    <source>
        <dbReference type="ARBA" id="ARBA00004496"/>
    </source>
</evidence>
<feature type="region of interest" description="Disordered" evidence="13">
    <location>
        <begin position="41"/>
        <end position="73"/>
    </location>
</feature>
<dbReference type="GO" id="GO:0005737">
    <property type="term" value="C:cytoplasm"/>
    <property type="evidence" value="ECO:0007669"/>
    <property type="project" value="UniProtKB-SubCell"/>
</dbReference>
<evidence type="ECO:0000256" key="12">
    <source>
        <dbReference type="PROSITE-ProRule" id="PRU00089"/>
    </source>
</evidence>
<feature type="compositionally biased region" description="Basic and acidic residues" evidence="13">
    <location>
        <begin position="574"/>
        <end position="589"/>
    </location>
</feature>
<feature type="compositionally biased region" description="Low complexity" evidence="13">
    <location>
        <begin position="475"/>
        <end position="484"/>
    </location>
</feature>
<dbReference type="FunFam" id="1.10.10.10:FF:000032">
    <property type="entry name" value="Forkhead box protein O4"/>
    <property type="match status" value="1"/>
</dbReference>
<organism evidence="15 16">
    <name type="scientific">Heterodera trifolii</name>
    <dbReference type="NCBI Taxonomy" id="157864"/>
    <lineage>
        <taxon>Eukaryota</taxon>
        <taxon>Metazoa</taxon>
        <taxon>Ecdysozoa</taxon>
        <taxon>Nematoda</taxon>
        <taxon>Chromadorea</taxon>
        <taxon>Rhabditida</taxon>
        <taxon>Tylenchina</taxon>
        <taxon>Tylenchomorpha</taxon>
        <taxon>Tylenchoidea</taxon>
        <taxon>Heteroderidae</taxon>
        <taxon>Heteroderinae</taxon>
        <taxon>Heterodera</taxon>
    </lineage>
</organism>
<dbReference type="GO" id="GO:0008286">
    <property type="term" value="P:insulin receptor signaling pathway"/>
    <property type="evidence" value="ECO:0007669"/>
    <property type="project" value="UniProtKB-ARBA"/>
</dbReference>
<evidence type="ECO:0000256" key="3">
    <source>
        <dbReference type="ARBA" id="ARBA00022473"/>
    </source>
</evidence>
<name>A0ABD2IKP1_9BILA</name>
<feature type="region of interest" description="Disordered" evidence="13">
    <location>
        <begin position="552"/>
        <end position="612"/>
    </location>
</feature>
<dbReference type="InterPro" id="IPR036388">
    <property type="entry name" value="WH-like_DNA-bd_sf"/>
</dbReference>
<evidence type="ECO:0000313" key="16">
    <source>
        <dbReference type="Proteomes" id="UP001620626"/>
    </source>
</evidence>
<dbReference type="PANTHER" id="PTHR45767">
    <property type="entry name" value="FORKHEAD BOX PROTEIN O"/>
    <property type="match status" value="1"/>
</dbReference>
<comment type="caution">
    <text evidence="15">The sequence shown here is derived from an EMBL/GenBank/DDBJ whole genome shotgun (WGS) entry which is preliminary data.</text>
</comment>
<evidence type="ECO:0000256" key="8">
    <source>
        <dbReference type="ARBA" id="ARBA00023125"/>
    </source>
</evidence>
<keyword evidence="3" id="KW-0217">Developmental protein</keyword>
<keyword evidence="8 12" id="KW-0238">DNA-binding</keyword>
<dbReference type="InterPro" id="IPR001766">
    <property type="entry name" value="Fork_head_dom"/>
</dbReference>
<evidence type="ECO:0000256" key="11">
    <source>
        <dbReference type="ARBA" id="ARBA00039893"/>
    </source>
</evidence>
<dbReference type="GO" id="GO:0001228">
    <property type="term" value="F:DNA-binding transcription activator activity, RNA polymerase II-specific"/>
    <property type="evidence" value="ECO:0007669"/>
    <property type="project" value="UniProtKB-ARBA"/>
</dbReference>
<evidence type="ECO:0000256" key="6">
    <source>
        <dbReference type="ARBA" id="ARBA00022604"/>
    </source>
</evidence>
<dbReference type="GO" id="GO:0040015">
    <property type="term" value="P:negative regulation of multicellular organism growth"/>
    <property type="evidence" value="ECO:0007669"/>
    <property type="project" value="UniProtKB-ARBA"/>
</dbReference>
<dbReference type="GO" id="GO:0031349">
    <property type="term" value="P:positive regulation of defense response"/>
    <property type="evidence" value="ECO:0007669"/>
    <property type="project" value="UniProtKB-ARBA"/>
</dbReference>
<dbReference type="PROSITE" id="PS50039">
    <property type="entry name" value="FORK_HEAD_3"/>
    <property type="match status" value="1"/>
</dbReference>
<keyword evidence="10 12" id="KW-0539">Nucleus</keyword>
<sequence>MCKYDGTKCQRVHSSARHQQQQRSSSSLSSSLAILIPLIPSNTTPSRVVPHSQSKISATTAEHSPSNHYHYHQQQQQQRLWLVPTVSAPTTTAAADQIIAVTVTAATHQQHQRSPATTNNPTPPSAASSSPSPLVFAGGGDPALCTSALAVQQQQRQQQQLLQHYQAVAASSSPSSSSATAFNNCSNSISQQQQEHIFLDVSATQQQQQLPNATFWAESMDKMCGGGQQQQQQQQEMGGAAEFGHQQFTGGEQQQHQQFGELMNLPCSSSISGNIGGAIFQTPSGSTICQLGTAPPPQQQQMDPYLCSPASSASGSQPRLVHLSGASGGANDSGISSGAGSYGGGPAQPLGGLAHHHHHYNFSPDMHGTEQLDELEPLPRDRCNTWPLRRDGAGNSQTSPLIHDRIPEEESTYDDDEMPMDDGIVVGDANDGCCVAAAMTADGGSTIDQQHHQLLMMHQQHHNDMCGMVVGRGGTAQQQQQQQMMGGGGGIGGMAGGIRRDRRPSSSSSTTTTNTTTNANGAGGGDIATSATATTMTAASSSMVGGAQHQQHYFVGDSGGGEPESPGSGGMDILFHDDFLDEMSPHRPDSAIGDSFSRSDSPPSAAKKATTRRNAWGNMSYADLITQAILNSPEKRLTLSQVYEWMVQNVPYFRDKGDSNSSAGWKNSIRHNLSLHSRFMRIQNEGAGKSSWWVINPDAKPGRNPRRRANTMEAATKAVIDKKRRGARKRVETLVQQKGSNGGCSASMASILGAQSASMFPSGNDELNEQPQQQQQHMVLNAAAPSGGPNFDTFRPRAESTLSVVGGPASCSRLSPPNESSMEFPLWMDQLQQQQQNGAVVDTTAAVPSCSAGVLPTTTATTTTGPGAAAPPPPVMNPQVSELLDRTDQMRLEATTTVVEQCSSNGRMMSSCNGGLLKMEMGCSTAPSSTASCSSTTSSVLLMPKCEIGAGGDPSLSLVKQEHSPPSSIGNNNCSISGAMQTPPPSYQELNAVRRPAQLQTNPLLRQLGAGGMRNAAGGTPSPPQMKMGPNASSMLTAVPSCSSSSSPNNNMFSTSASVVQQQSSSSAPFGTSFQQSSMASAGWLPPGAAVGCGGPPQQQQQTMPMMMLHQQQQNGIMVNGNGTVVGIGHLQQQQYNQFLVANPGMVGAGGAAASLPLDLENVNTIQFDQSLLDLNDYEIAPDGQFDFP</sequence>
<dbReference type="SMART" id="SM00339">
    <property type="entry name" value="FH"/>
    <property type="match status" value="1"/>
</dbReference>
<feature type="domain" description="Fork-head" evidence="14">
    <location>
        <begin position="616"/>
        <end position="709"/>
    </location>
</feature>
<dbReference type="Gene3D" id="1.10.10.10">
    <property type="entry name" value="Winged helix-like DNA-binding domain superfamily/Winged helix DNA-binding domain"/>
    <property type="match status" value="1"/>
</dbReference>
<dbReference type="GO" id="GO:0034599">
    <property type="term" value="P:cellular response to oxidative stress"/>
    <property type="evidence" value="ECO:0007669"/>
    <property type="project" value="UniProtKB-ARBA"/>
</dbReference>
<evidence type="ECO:0000256" key="7">
    <source>
        <dbReference type="ARBA" id="ARBA00023015"/>
    </source>
</evidence>
<keyword evidence="4" id="KW-0963">Cytoplasm</keyword>
<dbReference type="GO" id="GO:0005634">
    <property type="term" value="C:nucleus"/>
    <property type="evidence" value="ECO:0007669"/>
    <property type="project" value="UniProtKB-SubCell"/>
</dbReference>
<evidence type="ECO:0000256" key="10">
    <source>
        <dbReference type="ARBA" id="ARBA00023242"/>
    </source>
</evidence>
<dbReference type="GO" id="GO:0050778">
    <property type="term" value="P:positive regulation of immune response"/>
    <property type="evidence" value="ECO:0007669"/>
    <property type="project" value="UniProtKB-ARBA"/>
</dbReference>
<evidence type="ECO:0000256" key="9">
    <source>
        <dbReference type="ARBA" id="ARBA00023163"/>
    </source>
</evidence>
<dbReference type="PANTHER" id="PTHR45767:SF2">
    <property type="entry name" value="FORKHEAD BOX PROTEIN O"/>
    <property type="match status" value="1"/>
</dbReference>
<dbReference type="EMBL" id="JBICBT010001201">
    <property type="protein sequence ID" value="KAL3078602.1"/>
    <property type="molecule type" value="Genomic_DNA"/>
</dbReference>
<feature type="region of interest" description="Disordered" evidence="13">
    <location>
        <begin position="473"/>
        <end position="526"/>
    </location>
</feature>
<feature type="region of interest" description="Disordered" evidence="13">
    <location>
        <begin position="1"/>
        <end position="28"/>
    </location>
</feature>
<accession>A0ABD2IKP1</accession>
<proteinExistence type="predicted"/>
<dbReference type="GO" id="GO:0010883">
    <property type="term" value="P:regulation of lipid storage"/>
    <property type="evidence" value="ECO:0007669"/>
    <property type="project" value="UniProtKB-ARBA"/>
</dbReference>
<dbReference type="PROSITE" id="PS00658">
    <property type="entry name" value="FORK_HEAD_2"/>
    <property type="match status" value="1"/>
</dbReference>
<dbReference type="GO" id="GO:0009896">
    <property type="term" value="P:positive regulation of catabolic process"/>
    <property type="evidence" value="ECO:0007669"/>
    <property type="project" value="UniProtKB-ARBA"/>
</dbReference>
<dbReference type="SUPFAM" id="SSF46785">
    <property type="entry name" value="Winged helix' DNA-binding domain"/>
    <property type="match status" value="1"/>
</dbReference>
<feature type="compositionally biased region" description="Polar residues" evidence="13">
    <location>
        <begin position="42"/>
        <end position="67"/>
    </location>
</feature>
<keyword evidence="9" id="KW-0804">Transcription</keyword>
<feature type="compositionally biased region" description="Polar residues" evidence="13">
    <location>
        <begin position="812"/>
        <end position="821"/>
    </location>
</feature>
<dbReference type="GO" id="GO:0008340">
    <property type="term" value="P:determination of adult lifespan"/>
    <property type="evidence" value="ECO:0007669"/>
    <property type="project" value="UniProtKB-ARBA"/>
</dbReference>
<feature type="compositionally biased region" description="Gly residues" evidence="13">
    <location>
        <begin position="485"/>
        <end position="496"/>
    </location>
</feature>
<feature type="compositionally biased region" description="Gly residues" evidence="13">
    <location>
        <begin position="557"/>
        <end position="570"/>
    </location>
</feature>